<dbReference type="Gene3D" id="1.10.10.1100">
    <property type="entry name" value="BFD-like [2Fe-2S]-binding domain"/>
    <property type="match status" value="1"/>
</dbReference>
<dbReference type="InterPro" id="IPR052745">
    <property type="entry name" value="G3P_Oxidase/Oxidoreductase"/>
</dbReference>
<dbReference type="SUPFAM" id="SSF51905">
    <property type="entry name" value="FAD/NAD(P)-binding domain"/>
    <property type="match status" value="1"/>
</dbReference>
<evidence type="ECO:0000259" key="2">
    <source>
        <dbReference type="Pfam" id="PF04324"/>
    </source>
</evidence>
<dbReference type="InterPro" id="IPR006076">
    <property type="entry name" value="FAD-dep_OxRdtase"/>
</dbReference>
<dbReference type="EMBL" id="CP120733">
    <property type="protein sequence ID" value="WFD10442.1"/>
    <property type="molecule type" value="Genomic_DNA"/>
</dbReference>
<accession>A0ABY8EBZ7</accession>
<dbReference type="InterPro" id="IPR007419">
    <property type="entry name" value="BFD-like_2Fe2S-bd_dom"/>
</dbReference>
<evidence type="ECO:0000313" key="4">
    <source>
        <dbReference type="Proteomes" id="UP001222800"/>
    </source>
</evidence>
<dbReference type="InterPro" id="IPR041854">
    <property type="entry name" value="BFD-like_2Fe2S-bd_dom_sf"/>
</dbReference>
<dbReference type="PANTHER" id="PTHR42720">
    <property type="entry name" value="GLYCEROL-3-PHOSPHATE DEHYDROGENASE"/>
    <property type="match status" value="1"/>
</dbReference>
<dbReference type="PANTHER" id="PTHR42720:SF1">
    <property type="entry name" value="GLYCEROL 3-PHOSPHATE OXIDASE"/>
    <property type="match status" value="1"/>
</dbReference>
<evidence type="ECO:0000259" key="1">
    <source>
        <dbReference type="Pfam" id="PF01266"/>
    </source>
</evidence>
<dbReference type="Proteomes" id="UP001222800">
    <property type="component" value="Chromosome"/>
</dbReference>
<dbReference type="RefSeq" id="WP_277732410.1">
    <property type="nucleotide sequence ID" value="NZ_CP120733.1"/>
</dbReference>
<dbReference type="CDD" id="cd19946">
    <property type="entry name" value="GlpA-like_Fer2_BFD-like"/>
    <property type="match status" value="1"/>
</dbReference>
<dbReference type="Pfam" id="PF01266">
    <property type="entry name" value="DAO"/>
    <property type="match status" value="1"/>
</dbReference>
<feature type="domain" description="FAD dependent oxidoreductase" evidence="1">
    <location>
        <begin position="3"/>
        <end position="350"/>
    </location>
</feature>
<feature type="domain" description="BFD-like [2Fe-2S]-binding" evidence="2">
    <location>
        <begin position="398"/>
        <end position="452"/>
    </location>
</feature>
<dbReference type="Pfam" id="PF04324">
    <property type="entry name" value="Fer2_BFD"/>
    <property type="match status" value="1"/>
</dbReference>
<dbReference type="InterPro" id="IPR036188">
    <property type="entry name" value="FAD/NAD-bd_sf"/>
</dbReference>
<proteinExistence type="predicted"/>
<sequence length="485" mass="53539">MYDVVVIGAGIIGTFITRELSKFDLKTIIIDKENDIANGTTKANSAIVHAGYDAKVGTLKGKLNAKGNAMYAHVCEELDVHFKKIGSFVIATNEEEMDSIKDLYERGCKNNIPDMKILSQEEVREMEPNLSEEIIGALYAPTAGIVSPWELSVALAENAADNGAEIKLETEVLGIEKNEKGYVIHTNNGDIKTKYIFNCAGVYTQEINEMVAPRSFTIHPRRGQYNVLDKGTGSIVNHVIFQAPTKFGKGTLVTPTVHGNLLIGPDAEDLEDKENTSTTSDRIAFIQEKSRKTTTKVPFNKTITSFAGLRAVSNLGDFIIEESKEAKGFINVAGIESPGLSAAPAIAEYAINILEGIIGELNKRKEFNPRRKPVIRFMELTDEEKAEVIKKDPRYGRIICRCENITEGEIVDAIHRNAGGRTVDGIKRRSRPGMGRCQGGFCGPRVMEILARELKMDIKDIVKDNKEAYILTEETKQNKPEEVTA</sequence>
<gene>
    <name evidence="3" type="ORF">P4S50_19635</name>
</gene>
<name>A0ABY8EBZ7_9FIRM</name>
<keyword evidence="4" id="KW-1185">Reference proteome</keyword>
<dbReference type="Gene3D" id="3.50.50.60">
    <property type="entry name" value="FAD/NAD(P)-binding domain"/>
    <property type="match status" value="1"/>
</dbReference>
<evidence type="ECO:0000313" key="3">
    <source>
        <dbReference type="EMBL" id="WFD10442.1"/>
    </source>
</evidence>
<organism evidence="3 4">
    <name type="scientific">Tepidibacter hydrothermalis</name>
    <dbReference type="NCBI Taxonomy" id="3036126"/>
    <lineage>
        <taxon>Bacteria</taxon>
        <taxon>Bacillati</taxon>
        <taxon>Bacillota</taxon>
        <taxon>Clostridia</taxon>
        <taxon>Peptostreptococcales</taxon>
        <taxon>Peptostreptococcaceae</taxon>
        <taxon>Tepidibacter</taxon>
    </lineage>
</organism>
<reference evidence="3 4" key="1">
    <citation type="submission" date="2023-03" db="EMBL/GenBank/DDBJ databases">
        <title>Complete genome sequence of Tepidibacter sp. SWIR-1, isolated from a deep-sea hydrothermal vent.</title>
        <authorList>
            <person name="Li X."/>
        </authorList>
    </citation>
    <scope>NUCLEOTIDE SEQUENCE [LARGE SCALE GENOMIC DNA]</scope>
    <source>
        <strain evidence="3 4">SWIR-1</strain>
    </source>
</reference>
<dbReference type="Gene3D" id="3.30.9.10">
    <property type="entry name" value="D-Amino Acid Oxidase, subunit A, domain 2"/>
    <property type="match status" value="1"/>
</dbReference>
<protein>
    <submittedName>
        <fullName evidence="3">NAD(P)/FAD-dependent oxidoreductase</fullName>
    </submittedName>
</protein>